<dbReference type="Proteomes" id="UP000039370">
    <property type="component" value="Unassembled WGS sequence"/>
</dbReference>
<gene>
    <name evidence="1" type="ORF">CCAN11_1510003</name>
</gene>
<dbReference type="AlphaFoldDB" id="A0A0B7I745"/>
<name>A0A0B7I745_9FLAO</name>
<reference evidence="2" key="1">
    <citation type="submission" date="2015-01" db="EMBL/GenBank/DDBJ databases">
        <authorList>
            <person name="MANFREDI Pablo"/>
        </authorList>
    </citation>
    <scope>NUCLEOTIDE SEQUENCE [LARGE SCALE GENOMIC DNA]</scope>
    <source>
        <strain evidence="2">Cc11</strain>
    </source>
</reference>
<evidence type="ECO:0000313" key="2">
    <source>
        <dbReference type="Proteomes" id="UP000039370"/>
    </source>
</evidence>
<sequence length="42" mass="4820">MKFFSLKNLPIILSVLITIGLFVNIFTKVKNSIQSTYLFGNR</sequence>
<evidence type="ECO:0000313" key="1">
    <source>
        <dbReference type="EMBL" id="CEN47746.1"/>
    </source>
</evidence>
<dbReference type="EMBL" id="CDOK01000059">
    <property type="protein sequence ID" value="CEN47746.1"/>
    <property type="molecule type" value="Genomic_DNA"/>
</dbReference>
<protein>
    <submittedName>
        <fullName evidence="1">Uncharacterized protein</fullName>
    </submittedName>
</protein>
<proteinExistence type="predicted"/>
<organism evidence="1 2">
    <name type="scientific">Capnocytophaga canimorsus</name>
    <dbReference type="NCBI Taxonomy" id="28188"/>
    <lineage>
        <taxon>Bacteria</taxon>
        <taxon>Pseudomonadati</taxon>
        <taxon>Bacteroidota</taxon>
        <taxon>Flavobacteriia</taxon>
        <taxon>Flavobacteriales</taxon>
        <taxon>Flavobacteriaceae</taxon>
        <taxon>Capnocytophaga</taxon>
    </lineage>
</organism>
<accession>A0A0B7I745</accession>